<name>A0ABR0NI69_GOSAR</name>
<feature type="region of interest" description="Disordered" evidence="1">
    <location>
        <begin position="1"/>
        <end position="26"/>
    </location>
</feature>
<gene>
    <name evidence="2" type="ORF">PVK06_035946</name>
</gene>
<accession>A0ABR0NI69</accession>
<evidence type="ECO:0000313" key="2">
    <source>
        <dbReference type="EMBL" id="KAK5794705.1"/>
    </source>
</evidence>
<sequence>MCDGGGRNRGKRKRIRGGNGENVDESPVKIVRRKLMDCISLGKSGGLAMLWKEGPKLDNSKLFAAPYGLGDSAGRPDIF</sequence>
<reference evidence="2 3" key="1">
    <citation type="submission" date="2023-03" db="EMBL/GenBank/DDBJ databases">
        <title>WGS of Gossypium arboreum.</title>
        <authorList>
            <person name="Yu D."/>
        </authorList>
    </citation>
    <scope>NUCLEOTIDE SEQUENCE [LARGE SCALE GENOMIC DNA]</scope>
    <source>
        <tissue evidence="2">Leaf</tissue>
    </source>
</reference>
<evidence type="ECO:0000313" key="3">
    <source>
        <dbReference type="Proteomes" id="UP001358586"/>
    </source>
</evidence>
<dbReference type="EMBL" id="JARKNE010000010">
    <property type="protein sequence ID" value="KAK5794705.1"/>
    <property type="molecule type" value="Genomic_DNA"/>
</dbReference>
<protein>
    <submittedName>
        <fullName evidence="2">Uncharacterized protein</fullName>
    </submittedName>
</protein>
<keyword evidence="3" id="KW-1185">Reference proteome</keyword>
<dbReference type="Proteomes" id="UP001358586">
    <property type="component" value="Chromosome 10"/>
</dbReference>
<evidence type="ECO:0000256" key="1">
    <source>
        <dbReference type="SAM" id="MobiDB-lite"/>
    </source>
</evidence>
<organism evidence="2 3">
    <name type="scientific">Gossypium arboreum</name>
    <name type="common">Tree cotton</name>
    <name type="synonym">Gossypium nanking</name>
    <dbReference type="NCBI Taxonomy" id="29729"/>
    <lineage>
        <taxon>Eukaryota</taxon>
        <taxon>Viridiplantae</taxon>
        <taxon>Streptophyta</taxon>
        <taxon>Embryophyta</taxon>
        <taxon>Tracheophyta</taxon>
        <taxon>Spermatophyta</taxon>
        <taxon>Magnoliopsida</taxon>
        <taxon>eudicotyledons</taxon>
        <taxon>Gunneridae</taxon>
        <taxon>Pentapetalae</taxon>
        <taxon>rosids</taxon>
        <taxon>malvids</taxon>
        <taxon>Malvales</taxon>
        <taxon>Malvaceae</taxon>
        <taxon>Malvoideae</taxon>
        <taxon>Gossypium</taxon>
    </lineage>
</organism>
<comment type="caution">
    <text evidence="2">The sequence shown here is derived from an EMBL/GenBank/DDBJ whole genome shotgun (WGS) entry which is preliminary data.</text>
</comment>
<proteinExistence type="predicted"/>